<dbReference type="EMBL" id="LWLV01000042">
    <property type="protein sequence ID" value="OTA42194.1"/>
    <property type="molecule type" value="Genomic_DNA"/>
</dbReference>
<dbReference type="Gene3D" id="3.40.50.300">
    <property type="entry name" value="P-loop containing nucleotide triphosphate hydrolases"/>
    <property type="match status" value="1"/>
</dbReference>
<evidence type="ECO:0000313" key="7">
    <source>
        <dbReference type="EMBL" id="OTA42194.1"/>
    </source>
</evidence>
<reference evidence="8" key="2">
    <citation type="submission" date="2016-04" db="EMBL/GenBank/DDBJ databases">
        <authorList>
            <person name="Antunes L.P."/>
            <person name="Martins L.F."/>
            <person name="Pereira R.V."/>
            <person name="Thomas A.M."/>
            <person name="Barbosa D."/>
            <person name="Nascimento L."/>
            <person name="Silva G.M."/>
            <person name="Condomitti G.W."/>
            <person name="Digiampietri L.A."/>
            <person name="Lombardi K.C."/>
            <person name="Ramos P.L."/>
            <person name="Quaggio R.B."/>
            <person name="Oliveira J.C."/>
            <person name="Pascon R.C."/>
            <person name="Cruz J.B."/>
            <person name="Silva A.M."/>
            <person name="Setubal J.C."/>
        </authorList>
    </citation>
    <scope>NUCLEOTIDE SEQUENCE [LARGE SCALE GENOMIC DNA]</scope>
</reference>
<comment type="similarity">
    <text evidence="1">Belongs to the ABC transporter superfamily.</text>
</comment>
<dbReference type="Proteomes" id="UP000194267">
    <property type="component" value="Unassembled WGS sequence"/>
</dbReference>
<evidence type="ECO:0000256" key="2">
    <source>
        <dbReference type="ARBA" id="ARBA00022448"/>
    </source>
</evidence>
<dbReference type="InterPro" id="IPR003439">
    <property type="entry name" value="ABC_transporter-like_ATP-bd"/>
</dbReference>
<evidence type="ECO:0000256" key="4">
    <source>
        <dbReference type="ARBA" id="ARBA00022840"/>
    </source>
</evidence>
<dbReference type="InterPro" id="IPR003593">
    <property type="entry name" value="AAA+_ATPase"/>
</dbReference>
<dbReference type="EMBL" id="PIUK01000002">
    <property type="protein sequence ID" value="MBY6274723.1"/>
    <property type="molecule type" value="Genomic_DNA"/>
</dbReference>
<gene>
    <name evidence="7" type="ORF">A6D92_00915</name>
    <name evidence="6" type="ORF">CWE10_00680</name>
</gene>
<sequence length="236" mass="25241">MEVIRAEGLVRRFGRVEAVRGIDLSVRRGECLGLLGHNGAGKSTTVRLLLGLLRPTAGRALVLGLPAGHPWVRARVGYSPETPRFHPFLTARETLDFFRKLSGLRPDQADLDGILDLVGLAGAARERVGGFSKGMLQRLAVAQALVGDPEVLFLDEPTSGLDPAGRVAMRRLIRRLKEAGKTIVLNTHIVSDAAQVADRVAIMKAGRLAAVEPPAGDLEARFLELMGGGEADVVHA</sequence>
<protein>
    <recommendedName>
        <fullName evidence="5">ABC transporter domain-containing protein</fullName>
    </recommendedName>
</protein>
<dbReference type="PROSITE" id="PS50893">
    <property type="entry name" value="ABC_TRANSPORTER_2"/>
    <property type="match status" value="1"/>
</dbReference>
<evidence type="ECO:0000256" key="3">
    <source>
        <dbReference type="ARBA" id="ARBA00022741"/>
    </source>
</evidence>
<keyword evidence="2" id="KW-0813">Transport</keyword>
<dbReference type="SUPFAM" id="SSF52540">
    <property type="entry name" value="P-loop containing nucleoside triphosphate hydrolases"/>
    <property type="match status" value="1"/>
</dbReference>
<dbReference type="GO" id="GO:0016887">
    <property type="term" value="F:ATP hydrolysis activity"/>
    <property type="evidence" value="ECO:0007669"/>
    <property type="project" value="InterPro"/>
</dbReference>
<proteinExistence type="inferred from homology"/>
<reference evidence="6" key="3">
    <citation type="submission" date="2017-11" db="EMBL/GenBank/DDBJ databases">
        <title>Three new genomes from thermophilic consortium.</title>
        <authorList>
            <person name="Quaggio R."/>
            <person name="Amgarten D."/>
            <person name="Setubal J.C."/>
        </authorList>
    </citation>
    <scope>NUCLEOTIDE SEQUENCE</scope>
    <source>
        <strain evidence="6">ZCTH01-B2</strain>
    </source>
</reference>
<dbReference type="InterPro" id="IPR027417">
    <property type="entry name" value="P-loop_NTPase"/>
</dbReference>
<accession>A0A1Y2T8Y2</accession>
<dbReference type="Proteomes" id="UP000732377">
    <property type="component" value="Unassembled WGS sequence"/>
</dbReference>
<dbReference type="PANTHER" id="PTHR43335">
    <property type="entry name" value="ABC TRANSPORTER, ATP-BINDING PROTEIN"/>
    <property type="match status" value="1"/>
</dbReference>
<dbReference type="SMART" id="SM00382">
    <property type="entry name" value="AAA"/>
    <property type="match status" value="1"/>
</dbReference>
<dbReference type="GO" id="GO:0005524">
    <property type="term" value="F:ATP binding"/>
    <property type="evidence" value="ECO:0007669"/>
    <property type="project" value="UniProtKB-KW"/>
</dbReference>
<evidence type="ECO:0000313" key="8">
    <source>
        <dbReference type="Proteomes" id="UP000194267"/>
    </source>
</evidence>
<dbReference type="RefSeq" id="WP_273377466.1">
    <property type="nucleotide sequence ID" value="NZ_PIUK01000002.1"/>
</dbReference>
<feature type="domain" description="ABC transporter" evidence="5">
    <location>
        <begin position="4"/>
        <end position="230"/>
    </location>
</feature>
<reference evidence="7" key="1">
    <citation type="submission" date="2016-04" db="EMBL/GenBank/DDBJ databases">
        <authorList>
            <person name="Evans L.H."/>
            <person name="Alamgir A."/>
            <person name="Owens N."/>
            <person name="Weber N.D."/>
            <person name="Virtaneva K."/>
            <person name="Barbian K."/>
            <person name="Babar A."/>
            <person name="Rosenke K."/>
        </authorList>
    </citation>
    <scope>NUCLEOTIDE SEQUENCE [LARGE SCALE GENOMIC DNA]</scope>
    <source>
        <strain evidence="7">G2</strain>
    </source>
</reference>
<organism evidence="7 8">
    <name type="scientific">Symbiobacterium thermophilum</name>
    <dbReference type="NCBI Taxonomy" id="2734"/>
    <lineage>
        <taxon>Bacteria</taxon>
        <taxon>Bacillati</taxon>
        <taxon>Bacillota</taxon>
        <taxon>Clostridia</taxon>
        <taxon>Eubacteriales</taxon>
        <taxon>Symbiobacteriaceae</taxon>
        <taxon>Symbiobacterium</taxon>
    </lineage>
</organism>
<dbReference type="PROSITE" id="PS00211">
    <property type="entry name" value="ABC_TRANSPORTER_1"/>
    <property type="match status" value="1"/>
</dbReference>
<keyword evidence="3" id="KW-0547">Nucleotide-binding</keyword>
<comment type="caution">
    <text evidence="7">The sequence shown here is derived from an EMBL/GenBank/DDBJ whole genome shotgun (WGS) entry which is preliminary data.</text>
</comment>
<dbReference type="InterPro" id="IPR017871">
    <property type="entry name" value="ABC_transporter-like_CS"/>
</dbReference>
<dbReference type="CDD" id="cd03230">
    <property type="entry name" value="ABC_DR_subfamily_A"/>
    <property type="match status" value="1"/>
</dbReference>
<keyword evidence="4" id="KW-0067">ATP-binding</keyword>
<dbReference type="AlphaFoldDB" id="A0A1Y2T8Y2"/>
<evidence type="ECO:0000313" key="6">
    <source>
        <dbReference type="EMBL" id="MBY6274723.1"/>
    </source>
</evidence>
<dbReference type="Pfam" id="PF00005">
    <property type="entry name" value="ABC_tran"/>
    <property type="match status" value="1"/>
</dbReference>
<evidence type="ECO:0000259" key="5">
    <source>
        <dbReference type="PROSITE" id="PS50893"/>
    </source>
</evidence>
<evidence type="ECO:0000256" key="1">
    <source>
        <dbReference type="ARBA" id="ARBA00005417"/>
    </source>
</evidence>
<name>A0A1Y2T8Y2_SYMTR</name>